<dbReference type="Pfam" id="PF13550">
    <property type="entry name" value="Phage-tail_3"/>
    <property type="match status" value="1"/>
</dbReference>
<sequence>MATLVLTAVGSAIGGPLGGAIGAALGRQADNILFAPKARQGPRLKELEVQTSSYGTQIPGVFGVMRVAGTVIWATDLVERRTKSGGGKGRPSTVNYSYSVSMAVALSCRPVARIGRIWADGNLLRGAAGDLKVDTQLRLYTGHDDQPLDPLMASAEGAGHCPAYRGIAYAMFEDLQLAEYGNRIPSLTFELFEREDAVPVTEIFEHASGGAVGGTATQTLRGFALAGASAREPLVHLADILSLDCVRQDRDLHIRDRQAAVAVRTDIVPALSENSAEFELPQQTIEPIGRIPQAMTLRYYDPERDFQISLQRGVRGVSSRGEEVIEFPAVLDATEAKRIVEQRLCHMQSGRFAWSGDVASGGIRVSPGDSFADAAGQVWHIDEVERRFGTARITAHAEPGASSPTEPFAIPGRHVATPDVRTGQTRLAAIELPSLGLNDPGRPLVALFASGTDTGWRRAALSLNMAGNQIELGITAQPAIMGTTLDPLTPHPVHLIDARSGFSVRMLNSNMDIANRTGSPLDPDAPLVWLGGEFIRYGNCVDLGGGMYRFSNLLRGCHGQDEPVPPHPAGSIFLLVEPETARIIDERLFASGDVVKAEALGLGDSHPVTSSVEVRALATTPLAPVHGTFARTPDGGVSARWIRRSRIDNGWKDGVDQIIAEDTERYRVRLFADAALVGEWEMAVPTFALNAGELPVPASSGLTVEIVQIGRFAESRPLQLGPV</sequence>
<comment type="caution">
    <text evidence="3">The sequence shown here is derived from an EMBL/GenBank/DDBJ whole genome shotgun (WGS) entry which is preliminary data.</text>
</comment>
<dbReference type="Proteomes" id="UP000320160">
    <property type="component" value="Unassembled WGS sequence"/>
</dbReference>
<accession>A0A553W9L3</accession>
<evidence type="ECO:0000313" key="4">
    <source>
        <dbReference type="Proteomes" id="UP000320160"/>
    </source>
</evidence>
<feature type="domain" description="Tip attachment protein J" evidence="1">
    <location>
        <begin position="228"/>
        <end position="385"/>
    </location>
</feature>
<protein>
    <submittedName>
        <fullName evidence="3">Uncharacterized protein</fullName>
    </submittedName>
</protein>
<dbReference type="EMBL" id="VKKU01000002">
    <property type="protein sequence ID" value="TSB01380.1"/>
    <property type="molecule type" value="Genomic_DNA"/>
</dbReference>
<evidence type="ECO:0000313" key="3">
    <source>
        <dbReference type="EMBL" id="TSB01380.1"/>
    </source>
</evidence>
<evidence type="ECO:0000259" key="1">
    <source>
        <dbReference type="Pfam" id="PF13550"/>
    </source>
</evidence>
<dbReference type="AlphaFoldDB" id="A0A553W9L3"/>
<dbReference type="InterPro" id="IPR056490">
    <property type="entry name" value="Rcc01698_C"/>
</dbReference>
<keyword evidence="4" id="KW-1185">Reference proteome</keyword>
<dbReference type="InterPro" id="IPR032876">
    <property type="entry name" value="J_dom"/>
</dbReference>
<organism evidence="3 4">
    <name type="scientific">Sphingorhabdus contaminans</name>
    <dbReference type="NCBI Taxonomy" id="1343899"/>
    <lineage>
        <taxon>Bacteria</taxon>
        <taxon>Pseudomonadati</taxon>
        <taxon>Pseudomonadota</taxon>
        <taxon>Alphaproteobacteria</taxon>
        <taxon>Sphingomonadales</taxon>
        <taxon>Sphingomonadaceae</taxon>
        <taxon>Sphingorhabdus</taxon>
    </lineage>
</organism>
<dbReference type="OrthoDB" id="8445115at2"/>
<feature type="domain" description="Rcc01698-like C-terminal" evidence="2">
    <location>
        <begin position="479"/>
        <end position="573"/>
    </location>
</feature>
<evidence type="ECO:0000259" key="2">
    <source>
        <dbReference type="Pfam" id="PF23666"/>
    </source>
</evidence>
<reference evidence="3 4" key="1">
    <citation type="submission" date="2019-07" db="EMBL/GenBank/DDBJ databases">
        <authorList>
            <person name="Park M."/>
        </authorList>
    </citation>
    <scope>NUCLEOTIDE SEQUENCE [LARGE SCALE GENOMIC DNA]</scope>
    <source>
        <strain evidence="3 4">KCTC32445</strain>
    </source>
</reference>
<dbReference type="Pfam" id="PF23666">
    <property type="entry name" value="Rcc01698_C"/>
    <property type="match status" value="1"/>
</dbReference>
<name>A0A553W9L3_9SPHN</name>
<gene>
    <name evidence="3" type="ORF">FOM92_09230</name>
</gene>
<dbReference type="RefSeq" id="WP_143776590.1">
    <property type="nucleotide sequence ID" value="NZ_VKKU01000002.1"/>
</dbReference>
<proteinExistence type="predicted"/>